<comment type="similarity">
    <text evidence="2">Belongs to the transketolase family.</text>
</comment>
<protein>
    <submittedName>
        <fullName evidence="5">Transketolase</fullName>
    </submittedName>
</protein>
<dbReference type="Gene3D" id="3.40.50.970">
    <property type="match status" value="1"/>
</dbReference>
<dbReference type="OrthoDB" id="8732661at2"/>
<dbReference type="EMBL" id="PVBS01000002">
    <property type="protein sequence ID" value="PRD54454.1"/>
    <property type="molecule type" value="Genomic_DNA"/>
</dbReference>
<dbReference type="Pfam" id="PF00456">
    <property type="entry name" value="Transketolase_N"/>
    <property type="match status" value="1"/>
</dbReference>
<proteinExistence type="inferred from homology"/>
<evidence type="ECO:0000313" key="5">
    <source>
        <dbReference type="EMBL" id="PRD54454.1"/>
    </source>
</evidence>
<keyword evidence="6" id="KW-1185">Reference proteome</keyword>
<name>A0A2S9JMT4_9SPHI</name>
<evidence type="ECO:0000259" key="4">
    <source>
        <dbReference type="Pfam" id="PF00456"/>
    </source>
</evidence>
<gene>
    <name evidence="5" type="ORF">C5749_13435</name>
</gene>
<dbReference type="RefSeq" id="WP_105726670.1">
    <property type="nucleotide sequence ID" value="NZ_PVBS01000002.1"/>
</dbReference>
<dbReference type="PANTHER" id="PTHR47514:SF1">
    <property type="entry name" value="TRANSKETOLASE N-TERMINAL SECTION-RELATED"/>
    <property type="match status" value="1"/>
</dbReference>
<dbReference type="InterPro" id="IPR005474">
    <property type="entry name" value="Transketolase_N"/>
</dbReference>
<dbReference type="Proteomes" id="UP000238642">
    <property type="component" value="Unassembled WGS sequence"/>
</dbReference>
<comment type="caution">
    <text evidence="5">The sequence shown here is derived from an EMBL/GenBank/DDBJ whole genome shotgun (WGS) entry which is preliminary data.</text>
</comment>
<dbReference type="SUPFAM" id="SSF52518">
    <property type="entry name" value="Thiamin diphosphate-binding fold (THDP-binding)"/>
    <property type="match status" value="1"/>
</dbReference>
<sequence>MSADINKLEQIASQVRRDIVRMVHACQSGHPGGSLGCTDYFVALYFYAMKNDPSFNMDGIGEDLFFLSNGHISPVFYSTLARAGYFPVSELATFRKIDSRLQGHPTTHEGLPGIRIASGSLGQGLSVAIGAAQAKKLNQDDNLVYVMMGDGELQEGQVWEAAMYAPHNKMDNIIAAIDYNGAQIDGATKDVLSLGNLRAKWEAFGWDVMEVEQGNNMAAVIQGLDEAKSRTGKGKPVMILLHTEMGKGVDFMMGSHKWHGIAPNDEQLASALAQNAETLGDY</sequence>
<feature type="domain" description="Transketolase N-terminal" evidence="4">
    <location>
        <begin position="10"/>
        <end position="270"/>
    </location>
</feature>
<dbReference type="CDD" id="cd02012">
    <property type="entry name" value="TPP_TK"/>
    <property type="match status" value="1"/>
</dbReference>
<dbReference type="PANTHER" id="PTHR47514">
    <property type="entry name" value="TRANSKETOLASE N-TERMINAL SECTION-RELATED"/>
    <property type="match status" value="1"/>
</dbReference>
<dbReference type="AlphaFoldDB" id="A0A2S9JMT4"/>
<comment type="cofactor">
    <cofactor evidence="1">
        <name>thiamine diphosphate</name>
        <dbReference type="ChEBI" id="CHEBI:58937"/>
    </cofactor>
</comment>
<organism evidence="5 6">
    <name type="scientific">Sphingobacterium gobiense</name>
    <dbReference type="NCBI Taxonomy" id="1382456"/>
    <lineage>
        <taxon>Bacteria</taxon>
        <taxon>Pseudomonadati</taxon>
        <taxon>Bacteroidota</taxon>
        <taxon>Sphingobacteriia</taxon>
        <taxon>Sphingobacteriales</taxon>
        <taxon>Sphingobacteriaceae</taxon>
        <taxon>Sphingobacterium</taxon>
    </lineage>
</organism>
<evidence type="ECO:0000256" key="1">
    <source>
        <dbReference type="ARBA" id="ARBA00001964"/>
    </source>
</evidence>
<evidence type="ECO:0000256" key="2">
    <source>
        <dbReference type="ARBA" id="ARBA00007131"/>
    </source>
</evidence>
<evidence type="ECO:0000256" key="3">
    <source>
        <dbReference type="ARBA" id="ARBA00023052"/>
    </source>
</evidence>
<evidence type="ECO:0000313" key="6">
    <source>
        <dbReference type="Proteomes" id="UP000238642"/>
    </source>
</evidence>
<keyword evidence="3" id="KW-0786">Thiamine pyrophosphate</keyword>
<dbReference type="InterPro" id="IPR029061">
    <property type="entry name" value="THDP-binding"/>
</dbReference>
<reference evidence="5 6" key="1">
    <citation type="submission" date="2018-02" db="EMBL/GenBank/DDBJ databases">
        <title>The draft genome of Sphingobacterium gobiense H7.</title>
        <authorList>
            <person name="Li L."/>
            <person name="Liu L."/>
            <person name="Zhang X."/>
            <person name="Wang T."/>
            <person name="Liang L."/>
        </authorList>
    </citation>
    <scope>NUCLEOTIDE SEQUENCE [LARGE SCALE GENOMIC DNA]</scope>
    <source>
        <strain evidence="5 6">ACCC 05757</strain>
    </source>
</reference>
<accession>A0A2S9JMT4</accession>